<dbReference type="EMBL" id="MN740651">
    <property type="protein sequence ID" value="QHS79770.1"/>
    <property type="molecule type" value="Genomic_DNA"/>
</dbReference>
<proteinExistence type="predicted"/>
<name>A0A6C0AJY8_9ZZZZ</name>
<evidence type="ECO:0000313" key="1">
    <source>
        <dbReference type="EMBL" id="QHS79770.1"/>
    </source>
</evidence>
<sequence length="62" mass="6783">MIAGEDVRVNAHPGVASDHERVAVEPNILCWKFVGVDGVTFTLFTLTELLVTPPHNETKVNP</sequence>
<accession>A0A6C0AJY8</accession>
<dbReference type="AlphaFoldDB" id="A0A6C0AJY8"/>
<reference evidence="1" key="1">
    <citation type="journal article" date="2020" name="Nature">
        <title>Giant virus diversity and host interactions through global metagenomics.</title>
        <authorList>
            <person name="Schulz F."/>
            <person name="Roux S."/>
            <person name="Paez-Espino D."/>
            <person name="Jungbluth S."/>
            <person name="Walsh D.A."/>
            <person name="Denef V.J."/>
            <person name="McMahon K.D."/>
            <person name="Konstantinidis K.T."/>
            <person name="Eloe-Fadrosh E.A."/>
            <person name="Kyrpides N.C."/>
            <person name="Woyke T."/>
        </authorList>
    </citation>
    <scope>NUCLEOTIDE SEQUENCE</scope>
    <source>
        <strain evidence="1">GVMAG-S-1035303-20</strain>
    </source>
</reference>
<organism evidence="1">
    <name type="scientific">viral metagenome</name>
    <dbReference type="NCBI Taxonomy" id="1070528"/>
    <lineage>
        <taxon>unclassified sequences</taxon>
        <taxon>metagenomes</taxon>
        <taxon>organismal metagenomes</taxon>
    </lineage>
</organism>
<protein>
    <submittedName>
        <fullName evidence="1">Uncharacterized protein</fullName>
    </submittedName>
</protein>